<dbReference type="SMART" id="SM00355">
    <property type="entry name" value="ZnF_C2H2"/>
    <property type="match status" value="2"/>
</dbReference>
<feature type="domain" description="C2H2-type" evidence="6">
    <location>
        <begin position="74"/>
        <end position="101"/>
    </location>
</feature>
<dbReference type="Proteomes" id="UP000472260">
    <property type="component" value="Unassembled WGS sequence"/>
</dbReference>
<dbReference type="Ensembl" id="ENSSANT00000085293.1">
    <property type="protein sequence ID" value="ENSSANP00000080247.1"/>
    <property type="gene ID" value="ENSSANG00000039895.1"/>
</dbReference>
<reference evidence="7" key="2">
    <citation type="submission" date="2025-09" db="UniProtKB">
        <authorList>
            <consortium name="Ensembl"/>
        </authorList>
    </citation>
    <scope>IDENTIFICATION</scope>
</reference>
<protein>
    <recommendedName>
        <fullName evidence="6">C2H2-type domain-containing protein</fullName>
    </recommendedName>
</protein>
<dbReference type="PANTHER" id="PTHR23235:SF120">
    <property type="entry name" value="KRUPPEL-LIKE FACTOR 15"/>
    <property type="match status" value="1"/>
</dbReference>
<evidence type="ECO:0000256" key="5">
    <source>
        <dbReference type="PROSITE-ProRule" id="PRU00042"/>
    </source>
</evidence>
<dbReference type="GO" id="GO:0000978">
    <property type="term" value="F:RNA polymerase II cis-regulatory region sequence-specific DNA binding"/>
    <property type="evidence" value="ECO:0007669"/>
    <property type="project" value="TreeGrafter"/>
</dbReference>
<keyword evidence="4" id="KW-0862">Zinc</keyword>
<sequence>MSDIVLKMEIKEESEDMGYEEAYRTKTEDAKVFKDKETDLMELKEKRPESSVEEKHQYHFTAGENNLSCSQISITCLQCARIFASEGNLNAHIKIHTGENPFTCLQCGKSFPFKGRLNVHIRIHTGEKAFHPCSVGGVTSVNHTLSNT</sequence>
<dbReference type="SUPFAM" id="SSF57667">
    <property type="entry name" value="beta-beta-alpha zinc fingers"/>
    <property type="match status" value="1"/>
</dbReference>
<evidence type="ECO:0000256" key="4">
    <source>
        <dbReference type="ARBA" id="ARBA00022833"/>
    </source>
</evidence>
<dbReference type="PROSITE" id="PS50157">
    <property type="entry name" value="ZINC_FINGER_C2H2_2"/>
    <property type="match status" value="2"/>
</dbReference>
<dbReference type="GO" id="GO:0008270">
    <property type="term" value="F:zinc ion binding"/>
    <property type="evidence" value="ECO:0007669"/>
    <property type="project" value="UniProtKB-KW"/>
</dbReference>
<reference evidence="7" key="1">
    <citation type="submission" date="2025-08" db="UniProtKB">
        <authorList>
            <consortium name="Ensembl"/>
        </authorList>
    </citation>
    <scope>IDENTIFICATION</scope>
</reference>
<evidence type="ECO:0000313" key="7">
    <source>
        <dbReference type="Ensembl" id="ENSSANP00000080247.1"/>
    </source>
</evidence>
<keyword evidence="3 5" id="KW-0863">Zinc-finger</keyword>
<evidence type="ECO:0000313" key="8">
    <source>
        <dbReference type="Proteomes" id="UP000472260"/>
    </source>
</evidence>
<dbReference type="PROSITE" id="PS00028">
    <property type="entry name" value="ZINC_FINGER_C2H2_1"/>
    <property type="match status" value="2"/>
</dbReference>
<accession>A0A671RAS6</accession>
<dbReference type="AlphaFoldDB" id="A0A671RAS6"/>
<dbReference type="GO" id="GO:0000981">
    <property type="term" value="F:DNA-binding transcription factor activity, RNA polymerase II-specific"/>
    <property type="evidence" value="ECO:0007669"/>
    <property type="project" value="TreeGrafter"/>
</dbReference>
<keyword evidence="8" id="KW-1185">Reference proteome</keyword>
<dbReference type="PANTHER" id="PTHR23235">
    <property type="entry name" value="KRUEPPEL-LIKE TRANSCRIPTION FACTOR"/>
    <property type="match status" value="1"/>
</dbReference>
<proteinExistence type="predicted"/>
<dbReference type="FunFam" id="3.30.160.60:FF:002325">
    <property type="entry name" value="Si:cabz01021430.2"/>
    <property type="match status" value="1"/>
</dbReference>
<dbReference type="Pfam" id="PF00096">
    <property type="entry name" value="zf-C2H2"/>
    <property type="match status" value="2"/>
</dbReference>
<keyword evidence="2" id="KW-0677">Repeat</keyword>
<evidence type="ECO:0000256" key="1">
    <source>
        <dbReference type="ARBA" id="ARBA00022723"/>
    </source>
</evidence>
<organism evidence="7 8">
    <name type="scientific">Sinocyclocheilus anshuiensis</name>
    <dbReference type="NCBI Taxonomy" id="1608454"/>
    <lineage>
        <taxon>Eukaryota</taxon>
        <taxon>Metazoa</taxon>
        <taxon>Chordata</taxon>
        <taxon>Craniata</taxon>
        <taxon>Vertebrata</taxon>
        <taxon>Euteleostomi</taxon>
        <taxon>Actinopterygii</taxon>
        <taxon>Neopterygii</taxon>
        <taxon>Teleostei</taxon>
        <taxon>Ostariophysi</taxon>
        <taxon>Cypriniformes</taxon>
        <taxon>Cyprinidae</taxon>
        <taxon>Cyprininae</taxon>
        <taxon>Sinocyclocheilus</taxon>
    </lineage>
</organism>
<evidence type="ECO:0000256" key="3">
    <source>
        <dbReference type="ARBA" id="ARBA00022771"/>
    </source>
</evidence>
<dbReference type="Gene3D" id="3.30.160.60">
    <property type="entry name" value="Classic Zinc Finger"/>
    <property type="match status" value="2"/>
</dbReference>
<evidence type="ECO:0000256" key="2">
    <source>
        <dbReference type="ARBA" id="ARBA00022737"/>
    </source>
</evidence>
<name>A0A671RAS6_9TELE</name>
<evidence type="ECO:0000259" key="6">
    <source>
        <dbReference type="PROSITE" id="PS50157"/>
    </source>
</evidence>
<dbReference type="InterPro" id="IPR036236">
    <property type="entry name" value="Znf_C2H2_sf"/>
</dbReference>
<dbReference type="InterPro" id="IPR013087">
    <property type="entry name" value="Znf_C2H2_type"/>
</dbReference>
<keyword evidence="1" id="KW-0479">Metal-binding</keyword>
<feature type="domain" description="C2H2-type" evidence="6">
    <location>
        <begin position="102"/>
        <end position="129"/>
    </location>
</feature>